<feature type="binding site" evidence="7">
    <location>
        <position position="196"/>
    </location>
    <ligand>
        <name>Zn(2+)</name>
        <dbReference type="ChEBI" id="CHEBI:29105"/>
    </ligand>
</feature>
<evidence type="ECO:0000256" key="7">
    <source>
        <dbReference type="PIRSR" id="PIRSR604254-1"/>
    </source>
</evidence>
<organism evidence="9 10">
    <name type="scientific">Tenacibaculum jejuense</name>
    <dbReference type="NCBI Taxonomy" id="584609"/>
    <lineage>
        <taxon>Bacteria</taxon>
        <taxon>Pseudomonadati</taxon>
        <taxon>Bacteroidota</taxon>
        <taxon>Flavobacteriia</taxon>
        <taxon>Flavobacteriales</taxon>
        <taxon>Flavobacteriaceae</taxon>
        <taxon>Tenacibaculum</taxon>
    </lineage>
</organism>
<evidence type="ECO:0000256" key="4">
    <source>
        <dbReference type="ARBA" id="ARBA00022692"/>
    </source>
</evidence>
<evidence type="ECO:0000256" key="1">
    <source>
        <dbReference type="ARBA" id="ARBA00004651"/>
    </source>
</evidence>
<feature type="binding site" evidence="7">
    <location>
        <position position="70"/>
    </location>
    <ligand>
        <name>Zn(2+)</name>
        <dbReference type="ChEBI" id="CHEBI:29105"/>
    </ligand>
</feature>
<keyword evidence="10" id="KW-1185">Reference proteome</keyword>
<dbReference type="InterPro" id="IPR005744">
    <property type="entry name" value="Hy-lIII"/>
</dbReference>
<evidence type="ECO:0000256" key="3">
    <source>
        <dbReference type="ARBA" id="ARBA00022475"/>
    </source>
</evidence>
<keyword evidence="6 8" id="KW-0472">Membrane</keyword>
<dbReference type="OrthoDB" id="9813689at2"/>
<feature type="transmembrane region" description="Helical" evidence="8">
    <location>
        <begin position="46"/>
        <end position="66"/>
    </location>
</feature>
<dbReference type="Proteomes" id="UP000215214">
    <property type="component" value="Chromosome TJEJU"/>
</dbReference>
<name>A0A238UEP6_9FLAO</name>
<proteinExistence type="inferred from homology"/>
<feature type="transmembrane region" description="Helical" evidence="8">
    <location>
        <begin position="111"/>
        <end position="131"/>
    </location>
</feature>
<reference evidence="9 10" key="1">
    <citation type="submission" date="2017-07" db="EMBL/GenBank/DDBJ databases">
        <authorList>
            <person name="Sun Z.S."/>
            <person name="Albrecht U."/>
            <person name="Echele G."/>
            <person name="Lee C.C."/>
        </authorList>
    </citation>
    <scope>NUCLEOTIDE SEQUENCE [LARGE SCALE GENOMIC DNA]</scope>
    <source>
        <strain evidence="10">type strain: KCTC 22618</strain>
    </source>
</reference>
<keyword evidence="3" id="KW-1003">Cell membrane</keyword>
<feature type="transmembrane region" description="Helical" evidence="8">
    <location>
        <begin position="87"/>
        <end position="105"/>
    </location>
</feature>
<dbReference type="GO" id="GO:0046872">
    <property type="term" value="F:metal ion binding"/>
    <property type="evidence" value="ECO:0007669"/>
    <property type="project" value="UniProtKB-KW"/>
</dbReference>
<dbReference type="RefSeq" id="WP_095074769.1">
    <property type="nucleotide sequence ID" value="NZ_LT899436.1"/>
</dbReference>
<keyword evidence="7" id="KW-0862">Zinc</keyword>
<dbReference type="AlphaFoldDB" id="A0A238UEP6"/>
<evidence type="ECO:0000313" key="10">
    <source>
        <dbReference type="Proteomes" id="UP000215214"/>
    </source>
</evidence>
<comment type="similarity">
    <text evidence="2">Belongs to the UPF0073 (Hly-III) family.</text>
</comment>
<feature type="transmembrane region" description="Helical" evidence="8">
    <location>
        <begin position="138"/>
        <end position="156"/>
    </location>
</feature>
<evidence type="ECO:0000256" key="2">
    <source>
        <dbReference type="ARBA" id="ARBA00008488"/>
    </source>
</evidence>
<dbReference type="KEGG" id="tje:TJEJU_3942"/>
<dbReference type="Pfam" id="PF03006">
    <property type="entry name" value="HlyIII"/>
    <property type="match status" value="1"/>
</dbReference>
<dbReference type="PANTHER" id="PTHR20855:SF3">
    <property type="entry name" value="LD03007P"/>
    <property type="match status" value="1"/>
</dbReference>
<keyword evidence="5 8" id="KW-1133">Transmembrane helix</keyword>
<dbReference type="PANTHER" id="PTHR20855">
    <property type="entry name" value="ADIPOR/PROGESTIN RECEPTOR-RELATED"/>
    <property type="match status" value="1"/>
</dbReference>
<evidence type="ECO:0000256" key="5">
    <source>
        <dbReference type="ARBA" id="ARBA00022989"/>
    </source>
</evidence>
<keyword evidence="7" id="KW-0479">Metal-binding</keyword>
<accession>A0A238UEP6</accession>
<feature type="transmembrane region" description="Helical" evidence="8">
    <location>
        <begin position="168"/>
        <end position="185"/>
    </location>
</feature>
<comment type="subcellular location">
    <subcellularLocation>
        <location evidence="1">Cell membrane</location>
        <topology evidence="1">Multi-pass membrane protein</topology>
    </subcellularLocation>
</comment>
<feature type="binding site" evidence="7">
    <location>
        <position position="192"/>
    </location>
    <ligand>
        <name>Zn(2+)</name>
        <dbReference type="ChEBI" id="CHEBI:29105"/>
    </ligand>
</feature>
<evidence type="ECO:0008006" key="11">
    <source>
        <dbReference type="Google" id="ProtNLM"/>
    </source>
</evidence>
<gene>
    <name evidence="9" type="ORF">TJEJU_3942</name>
</gene>
<dbReference type="GO" id="GO:0140911">
    <property type="term" value="F:pore-forming activity"/>
    <property type="evidence" value="ECO:0007669"/>
    <property type="project" value="InterPro"/>
</dbReference>
<dbReference type="InterPro" id="IPR004254">
    <property type="entry name" value="AdipoR/HlyIII-related"/>
</dbReference>
<protein>
    <recommendedName>
        <fullName evidence="11">Hemolysin-3</fullName>
    </recommendedName>
</protein>
<dbReference type="PROSITE" id="PS51257">
    <property type="entry name" value="PROKAR_LIPOPROTEIN"/>
    <property type="match status" value="1"/>
</dbReference>
<evidence type="ECO:0000256" key="6">
    <source>
        <dbReference type="ARBA" id="ARBA00023136"/>
    </source>
</evidence>
<evidence type="ECO:0000313" key="9">
    <source>
        <dbReference type="EMBL" id="SNR17572.1"/>
    </source>
</evidence>
<feature type="transmembrane region" description="Helical" evidence="8">
    <location>
        <begin position="192"/>
        <end position="211"/>
    </location>
</feature>
<dbReference type="GO" id="GO:0005886">
    <property type="term" value="C:plasma membrane"/>
    <property type="evidence" value="ECO:0007669"/>
    <property type="project" value="UniProtKB-SubCell"/>
</dbReference>
<dbReference type="EMBL" id="LT899436">
    <property type="protein sequence ID" value="SNR17572.1"/>
    <property type="molecule type" value="Genomic_DNA"/>
</dbReference>
<evidence type="ECO:0000256" key="8">
    <source>
        <dbReference type="SAM" id="Phobius"/>
    </source>
</evidence>
<keyword evidence="4 8" id="KW-0812">Transmembrane</keyword>
<feature type="transmembrane region" description="Helical" evidence="8">
    <location>
        <begin position="20"/>
        <end position="40"/>
    </location>
</feature>
<sequence>MQSRNKVSEYSKEEEYLNVLTHAIGLFASCIAFSFLIFKACCYVNVWYQISFIIYGISLITLYAASTFYHKATDPVKRKRLKVFDHAAIFMLIAGSYTPFCLVALKSDLGLRMFLIVWTFALVGIIFKLFFTGKLKHVSTVMYVLMGWLVVFFIQPLMESLSSEGTNYLIGGGVFYTIGAILYSIKKIPFNHAIFHVFVLLGSLCHFWAIYNL</sequence>
<dbReference type="NCBIfam" id="TIGR01065">
    <property type="entry name" value="hlyIII"/>
    <property type="match status" value="1"/>
</dbReference>